<keyword evidence="4" id="KW-1185">Reference proteome</keyword>
<feature type="compositionally biased region" description="Acidic residues" evidence="1">
    <location>
        <begin position="60"/>
        <end position="74"/>
    </location>
</feature>
<evidence type="ECO:0000256" key="1">
    <source>
        <dbReference type="SAM" id="MobiDB-lite"/>
    </source>
</evidence>
<gene>
    <name evidence="3" type="ORF">KUCA_T00001190001</name>
</gene>
<dbReference type="EMBL" id="HG793125">
    <property type="protein sequence ID" value="CDK25223.1"/>
    <property type="molecule type" value="Genomic_DNA"/>
</dbReference>
<proteinExistence type="predicted"/>
<dbReference type="GeneID" id="34518623"/>
<dbReference type="GO" id="GO:0016020">
    <property type="term" value="C:membrane"/>
    <property type="evidence" value="ECO:0007669"/>
    <property type="project" value="TreeGrafter"/>
</dbReference>
<organism evidence="3 4">
    <name type="scientific">Kuraishia capsulata CBS 1993</name>
    <dbReference type="NCBI Taxonomy" id="1382522"/>
    <lineage>
        <taxon>Eukaryota</taxon>
        <taxon>Fungi</taxon>
        <taxon>Dikarya</taxon>
        <taxon>Ascomycota</taxon>
        <taxon>Saccharomycotina</taxon>
        <taxon>Pichiomycetes</taxon>
        <taxon>Pichiales</taxon>
        <taxon>Pichiaceae</taxon>
        <taxon>Kuraishia</taxon>
    </lineage>
</organism>
<feature type="compositionally biased region" description="Basic and acidic residues" evidence="1">
    <location>
        <begin position="48"/>
        <end position="59"/>
    </location>
</feature>
<evidence type="ECO:0000313" key="3">
    <source>
        <dbReference type="EMBL" id="CDK25223.1"/>
    </source>
</evidence>
<dbReference type="STRING" id="1382522.W6MHL4"/>
<keyword evidence="2" id="KW-1133">Transmembrane helix</keyword>
<dbReference type="Proteomes" id="UP000019384">
    <property type="component" value="Unassembled WGS sequence"/>
</dbReference>
<accession>W6MHL4</accession>
<evidence type="ECO:0008006" key="5">
    <source>
        <dbReference type="Google" id="ProtNLM"/>
    </source>
</evidence>
<feature type="region of interest" description="Disordered" evidence="1">
    <location>
        <begin position="41"/>
        <end position="76"/>
    </location>
</feature>
<reference evidence="3" key="1">
    <citation type="submission" date="2013-12" db="EMBL/GenBank/DDBJ databases">
        <authorList>
            <person name="Genoscope - CEA"/>
        </authorList>
    </citation>
    <scope>NUCLEOTIDE SEQUENCE</scope>
    <source>
        <strain evidence="3">CBS 1993</strain>
    </source>
</reference>
<evidence type="ECO:0000256" key="2">
    <source>
        <dbReference type="SAM" id="Phobius"/>
    </source>
</evidence>
<dbReference type="RefSeq" id="XP_022457235.1">
    <property type="nucleotide sequence ID" value="XM_022605803.1"/>
</dbReference>
<dbReference type="PANTHER" id="PTHR41807:SF1">
    <property type="entry name" value="GLUTATHIONE TRANSFERASE 3"/>
    <property type="match status" value="1"/>
</dbReference>
<dbReference type="HOGENOM" id="CLU_956659_0_0_1"/>
<dbReference type="InterPro" id="IPR038872">
    <property type="entry name" value="Put_GTT3"/>
</dbReference>
<sequence>MSLAKKTKEQLKELCEDAGIFVTGKELKKELVDQLLAKGLGSPVKKSKPVDEPAEKVTEPDVEAETEEETDSEDSTGATVLKKAKTFVVSKYAGITQSAGSKAKAVVSAVGDKNSAIKSALSCPCAFVGIQVATEATYIFSNYYSVAPVGKFLPKLVADNLPKQVLQTPVVDFSFVTSLSFLAFFVVWFAAAFGVPFLTGYYINFTSRPADPVVITATRAVVAYALLAAPADAISSFKSEVFVFLGLNDVVELAQHFVLTGVFEYKLILGKISLISSLFWAFVGLYGSLKA</sequence>
<reference evidence="3" key="2">
    <citation type="submission" date="2014-02" db="EMBL/GenBank/DDBJ databases">
        <title>Complete DNA sequence of /Kuraishia capsulata/ illustrates novel genomic features among budding yeasts (/Saccharomycotina/).</title>
        <authorList>
            <person name="Morales L."/>
            <person name="Noel B."/>
            <person name="Porcel B."/>
            <person name="Marcet-Houben M."/>
            <person name="Hullo M-F."/>
            <person name="Sacerdot C."/>
            <person name="Tekaia F."/>
            <person name="Leh-Louis V."/>
            <person name="Despons L."/>
            <person name="Khanna V."/>
            <person name="Aury J-M."/>
            <person name="Barbe V."/>
            <person name="Couloux A."/>
            <person name="Labadie K."/>
            <person name="Pelletier E."/>
            <person name="Souciet J-L."/>
            <person name="Boekhout T."/>
            <person name="Gabaldon T."/>
            <person name="Wincker P."/>
            <person name="Dujon B."/>
        </authorList>
    </citation>
    <scope>NUCLEOTIDE SEQUENCE</scope>
    <source>
        <strain evidence="3">CBS 1993</strain>
    </source>
</reference>
<name>W6MHL4_9ASCO</name>
<feature type="transmembrane region" description="Helical" evidence="2">
    <location>
        <begin position="268"/>
        <end position="289"/>
    </location>
</feature>
<dbReference type="AlphaFoldDB" id="W6MHL4"/>
<keyword evidence="2" id="KW-0472">Membrane</keyword>
<evidence type="ECO:0000313" key="4">
    <source>
        <dbReference type="Proteomes" id="UP000019384"/>
    </source>
</evidence>
<dbReference type="PANTHER" id="PTHR41807">
    <property type="entry name" value="GLUTATHIONE TRANSFERASE 3"/>
    <property type="match status" value="1"/>
</dbReference>
<keyword evidence="2" id="KW-0812">Transmembrane</keyword>
<feature type="transmembrane region" description="Helical" evidence="2">
    <location>
        <begin position="181"/>
        <end position="203"/>
    </location>
</feature>
<protein>
    <recommendedName>
        <fullName evidence="5">SAP domain-containing protein</fullName>
    </recommendedName>
</protein>